<keyword evidence="1" id="KW-1133">Transmembrane helix</keyword>
<comment type="caution">
    <text evidence="2">The sequence shown here is derived from an EMBL/GenBank/DDBJ whole genome shotgun (WGS) entry which is preliminary data.</text>
</comment>
<reference evidence="2" key="2">
    <citation type="journal article" date="2021" name="PeerJ">
        <title>Extensive microbial diversity within the chicken gut microbiome revealed by metagenomics and culture.</title>
        <authorList>
            <person name="Gilroy R."/>
            <person name="Ravi A."/>
            <person name="Getino M."/>
            <person name="Pursley I."/>
            <person name="Horton D.L."/>
            <person name="Alikhan N.F."/>
            <person name="Baker D."/>
            <person name="Gharbi K."/>
            <person name="Hall N."/>
            <person name="Watson M."/>
            <person name="Adriaenssens E.M."/>
            <person name="Foster-Nyarko E."/>
            <person name="Jarju S."/>
            <person name="Secka A."/>
            <person name="Antonio M."/>
            <person name="Oren A."/>
            <person name="Chaudhuri R.R."/>
            <person name="La Ragione R."/>
            <person name="Hildebrand F."/>
            <person name="Pallen M.J."/>
        </authorList>
    </citation>
    <scope>NUCLEOTIDE SEQUENCE</scope>
    <source>
        <strain evidence="2">6276</strain>
    </source>
</reference>
<accession>A0A9D1EZ10</accession>
<dbReference type="AlphaFoldDB" id="A0A9D1EZ10"/>
<dbReference type="EMBL" id="DVIU01000111">
    <property type="protein sequence ID" value="HIS36022.1"/>
    <property type="molecule type" value="Genomic_DNA"/>
</dbReference>
<keyword evidence="1" id="KW-0812">Transmembrane</keyword>
<name>A0A9D1EZ10_9BACT</name>
<organism evidence="2 3">
    <name type="scientific">Candidatus Scatousia excrementigallinarum</name>
    <dbReference type="NCBI Taxonomy" id="2840935"/>
    <lineage>
        <taxon>Bacteria</taxon>
        <taxon>Candidatus Scatousia</taxon>
    </lineage>
</organism>
<protein>
    <submittedName>
        <fullName evidence="2">Uncharacterized protein</fullName>
    </submittedName>
</protein>
<gene>
    <name evidence="2" type="ORF">IAC10_05255</name>
</gene>
<reference evidence="2" key="1">
    <citation type="submission" date="2020-10" db="EMBL/GenBank/DDBJ databases">
        <authorList>
            <person name="Gilroy R."/>
        </authorList>
    </citation>
    <scope>NUCLEOTIDE SEQUENCE</scope>
    <source>
        <strain evidence="2">6276</strain>
    </source>
</reference>
<sequence>MIGPLTGALTNSGLTNLVQSTSSSVTTETVLKAIGRPGFILIDNNISPDTKKYAAAKEFLYQATCLLVYMALVVPVFRKGAFKYAKNHLFKDMPEAGFNKFKDLKTYDLYRKLSDKSIEDRQHILNINKLQDRFTPEIRNELLTKDEPDSFSKIKGSIETGSLLGSVLGLAILAPQVSHAFIHPALRLIGMEEKKPKEQPAEQKKLDKAV</sequence>
<keyword evidence="1" id="KW-0472">Membrane</keyword>
<dbReference type="Proteomes" id="UP000823928">
    <property type="component" value="Unassembled WGS sequence"/>
</dbReference>
<evidence type="ECO:0000313" key="3">
    <source>
        <dbReference type="Proteomes" id="UP000823928"/>
    </source>
</evidence>
<evidence type="ECO:0000313" key="2">
    <source>
        <dbReference type="EMBL" id="HIS36022.1"/>
    </source>
</evidence>
<evidence type="ECO:0000256" key="1">
    <source>
        <dbReference type="SAM" id="Phobius"/>
    </source>
</evidence>
<feature type="transmembrane region" description="Helical" evidence="1">
    <location>
        <begin position="59"/>
        <end position="77"/>
    </location>
</feature>
<proteinExistence type="predicted"/>